<dbReference type="PROSITE" id="PS01066">
    <property type="entry name" value="UPP_SYNTHASE"/>
    <property type="match status" value="1"/>
</dbReference>
<dbReference type="InterPro" id="IPR018520">
    <property type="entry name" value="UPP_synth-like_CS"/>
</dbReference>
<comment type="subunit">
    <text evidence="2">Homodimer.</text>
</comment>
<protein>
    <recommendedName>
        <fullName evidence="2">Isoprenyl transferase</fullName>
        <ecNumber evidence="2">2.5.1.-</ecNumber>
    </recommendedName>
</protein>
<feature type="binding site" evidence="2">
    <location>
        <position position="25"/>
    </location>
    <ligand>
        <name>substrate</name>
    </ligand>
</feature>
<dbReference type="CDD" id="cd00475">
    <property type="entry name" value="Cis_IPPS"/>
    <property type="match status" value="1"/>
</dbReference>
<dbReference type="GO" id="GO:0016740">
    <property type="term" value="F:transferase activity"/>
    <property type="evidence" value="ECO:0007669"/>
    <property type="project" value="UniProtKB-KW"/>
</dbReference>
<dbReference type="RefSeq" id="WP_345723490.1">
    <property type="nucleotide sequence ID" value="NZ_BAABRU010000013.1"/>
</dbReference>
<feature type="binding site" evidence="2">
    <location>
        <position position="20"/>
    </location>
    <ligand>
        <name>Mg(2+)</name>
        <dbReference type="ChEBI" id="CHEBI:18420"/>
    </ligand>
</feature>
<feature type="binding site" evidence="2">
    <location>
        <position position="69"/>
    </location>
    <ligand>
        <name>substrate</name>
    </ligand>
</feature>
<name>A0ABP9X5R9_9CHLR</name>
<dbReference type="NCBIfam" id="NF011405">
    <property type="entry name" value="PRK14830.1"/>
    <property type="match status" value="1"/>
</dbReference>
<feature type="binding site" evidence="2">
    <location>
        <position position="203"/>
    </location>
    <ligand>
        <name>Mg(2+)</name>
        <dbReference type="ChEBI" id="CHEBI:18420"/>
    </ligand>
</feature>
<feature type="binding site" evidence="2">
    <location>
        <begin position="65"/>
        <end position="67"/>
    </location>
    <ligand>
        <name>substrate</name>
    </ligand>
</feature>
<sequence length="244" mass="27220">MTVQQLETTVAPRHVAIIMDGNGRWAQGRGLPRLAGHHAGTGNIKRIVREAIALGIPYLTIYAFSTENWKRPSWEVRGLMRIMAEYLDRELRELHAEGVRLHLLGTLDGVDSALAKKIQNAITLTANNTALTLSVAFNYGGRADIVNAVREIVAKGINPEDISDEMIAGHLYTSGIPDPDLIVRTSGEQRLSNFLIWQAAYSEYYMTPLLWPDFGPDQFREAVSNFGNRERRYGGRIGEGEMVK</sequence>
<feature type="binding site" evidence="2">
    <location>
        <begin position="21"/>
        <end position="24"/>
    </location>
    <ligand>
        <name>substrate</name>
    </ligand>
</feature>
<feature type="active site" evidence="2">
    <location>
        <position position="20"/>
    </location>
</feature>
<dbReference type="InterPro" id="IPR036424">
    <property type="entry name" value="UPP_synth-like_sf"/>
</dbReference>
<feature type="binding site" evidence="2">
    <location>
        <position position="71"/>
    </location>
    <ligand>
        <name>substrate</name>
    </ligand>
</feature>
<dbReference type="PANTHER" id="PTHR10291">
    <property type="entry name" value="DEHYDRODOLICHYL DIPHOSPHATE SYNTHASE FAMILY MEMBER"/>
    <property type="match status" value="1"/>
</dbReference>
<comment type="similarity">
    <text evidence="2">Belongs to the UPP synthase family.</text>
</comment>
<dbReference type="PANTHER" id="PTHR10291:SF0">
    <property type="entry name" value="DEHYDRODOLICHYL DIPHOSPHATE SYNTHASE 2"/>
    <property type="match status" value="1"/>
</dbReference>
<gene>
    <name evidence="3" type="primary">uppS</name>
    <name evidence="3" type="ORF">Hgul01_03712</name>
</gene>
<dbReference type="Gene3D" id="3.40.1180.10">
    <property type="entry name" value="Decaprenyl diphosphate synthase-like"/>
    <property type="match status" value="1"/>
</dbReference>
<comment type="caution">
    <text evidence="3">The sequence shown here is derived from an EMBL/GenBank/DDBJ whole genome shotgun (WGS) entry which is preliminary data.</text>
</comment>
<dbReference type="SUPFAM" id="SSF64005">
    <property type="entry name" value="Undecaprenyl diphosphate synthase"/>
    <property type="match status" value="1"/>
</dbReference>
<dbReference type="EMBL" id="BAABRU010000013">
    <property type="protein sequence ID" value="GAA5529898.1"/>
    <property type="molecule type" value="Genomic_DNA"/>
</dbReference>
<dbReference type="Pfam" id="PF01255">
    <property type="entry name" value="Prenyltransf"/>
    <property type="match status" value="1"/>
</dbReference>
<comment type="cofactor">
    <cofactor evidence="2">
        <name>Mg(2+)</name>
        <dbReference type="ChEBI" id="CHEBI:18420"/>
    </cofactor>
    <text evidence="2">Binds 2 magnesium ions per subunit.</text>
</comment>
<evidence type="ECO:0000256" key="1">
    <source>
        <dbReference type="ARBA" id="ARBA00022679"/>
    </source>
</evidence>
<feature type="active site" description="Proton acceptor" evidence="2">
    <location>
        <position position="68"/>
    </location>
</feature>
<feature type="binding site" evidence="2">
    <location>
        <position position="184"/>
    </location>
    <ligand>
        <name>substrate</name>
    </ligand>
</feature>
<dbReference type="EC" id="2.5.1.-" evidence="2"/>
<evidence type="ECO:0000256" key="2">
    <source>
        <dbReference type="HAMAP-Rule" id="MF_01139"/>
    </source>
</evidence>
<dbReference type="HAMAP" id="MF_01139">
    <property type="entry name" value="ISPT"/>
    <property type="match status" value="1"/>
</dbReference>
<dbReference type="InterPro" id="IPR001441">
    <property type="entry name" value="UPP_synth-like"/>
</dbReference>
<dbReference type="Proteomes" id="UP001428290">
    <property type="component" value="Unassembled WGS sequence"/>
</dbReference>
<evidence type="ECO:0000313" key="3">
    <source>
        <dbReference type="EMBL" id="GAA5529898.1"/>
    </source>
</evidence>
<dbReference type="NCBIfam" id="TIGR00055">
    <property type="entry name" value="uppS"/>
    <property type="match status" value="1"/>
</dbReference>
<keyword evidence="2" id="KW-0460">Magnesium</keyword>
<proteinExistence type="inferred from homology"/>
<reference evidence="3 4" key="1">
    <citation type="submission" date="2024-02" db="EMBL/GenBank/DDBJ databases">
        <title>Herpetosiphon gulosus NBRC 112829.</title>
        <authorList>
            <person name="Ichikawa N."/>
            <person name="Katano-Makiyama Y."/>
            <person name="Hidaka K."/>
        </authorList>
    </citation>
    <scope>NUCLEOTIDE SEQUENCE [LARGE SCALE GENOMIC DNA]</scope>
    <source>
        <strain evidence="3 4">NBRC 112829</strain>
    </source>
</reference>
<comment type="function">
    <text evidence="2">Catalyzes the condensation of isopentenyl diphosphate (IPP) with allylic pyrophosphates generating different type of terpenoids.</text>
</comment>
<feature type="binding site" evidence="2">
    <location>
        <position position="33"/>
    </location>
    <ligand>
        <name>substrate</name>
    </ligand>
</feature>
<evidence type="ECO:0000313" key="4">
    <source>
        <dbReference type="Proteomes" id="UP001428290"/>
    </source>
</evidence>
<feature type="binding site" evidence="2">
    <location>
        <position position="37"/>
    </location>
    <ligand>
        <name>substrate</name>
    </ligand>
</feature>
<keyword evidence="2" id="KW-0479">Metal-binding</keyword>
<organism evidence="3 4">
    <name type="scientific">Herpetosiphon gulosus</name>
    <dbReference type="NCBI Taxonomy" id="1973496"/>
    <lineage>
        <taxon>Bacteria</taxon>
        <taxon>Bacillati</taxon>
        <taxon>Chloroflexota</taxon>
        <taxon>Chloroflexia</taxon>
        <taxon>Herpetosiphonales</taxon>
        <taxon>Herpetosiphonaceae</taxon>
        <taxon>Herpetosiphon</taxon>
    </lineage>
</organism>
<keyword evidence="4" id="KW-1185">Reference proteome</keyword>
<feature type="binding site" evidence="2">
    <location>
        <begin position="190"/>
        <end position="192"/>
    </location>
    <ligand>
        <name>substrate</name>
    </ligand>
</feature>
<accession>A0ABP9X5R9</accession>
<keyword evidence="1 2" id="KW-0808">Transferase</keyword>